<dbReference type="AlphaFoldDB" id="B6JYG5"/>
<dbReference type="GeneID" id="7052312"/>
<feature type="compositionally biased region" description="Polar residues" evidence="1">
    <location>
        <begin position="92"/>
        <end position="109"/>
    </location>
</feature>
<evidence type="ECO:0000313" key="2">
    <source>
        <dbReference type="EMBL" id="EEB06583.1"/>
    </source>
</evidence>
<dbReference type="JaponicusDB" id="SJAG_01627"/>
<evidence type="ECO:0000313" key="3">
    <source>
        <dbReference type="Proteomes" id="UP000001744"/>
    </source>
</evidence>
<dbReference type="EMBL" id="KE651168">
    <property type="protein sequence ID" value="EEB06583.1"/>
    <property type="molecule type" value="Genomic_DNA"/>
</dbReference>
<organism evidence="2 3">
    <name type="scientific">Schizosaccharomyces japonicus (strain yFS275 / FY16936)</name>
    <name type="common">Fission yeast</name>
    <dbReference type="NCBI Taxonomy" id="402676"/>
    <lineage>
        <taxon>Eukaryota</taxon>
        <taxon>Fungi</taxon>
        <taxon>Dikarya</taxon>
        <taxon>Ascomycota</taxon>
        <taxon>Taphrinomycotina</taxon>
        <taxon>Schizosaccharomycetes</taxon>
        <taxon>Schizosaccharomycetales</taxon>
        <taxon>Schizosaccharomycetaceae</taxon>
        <taxon>Schizosaccharomyces</taxon>
    </lineage>
</organism>
<proteinExistence type="predicted"/>
<dbReference type="VEuPathDB" id="FungiDB:SJAG_01627"/>
<dbReference type="Proteomes" id="UP000001744">
    <property type="component" value="Unassembled WGS sequence"/>
</dbReference>
<sequence length="285" mass="32379">MNLFPETMLQQCLSVKKLVCSPIFNSCSTILMRISAYSTNSASNPDEFSFGGLRISTLVNAAEKSQKEVLKKKTAEQEKQKRLSLKSKPKNALNQGRSNYPNKTSQNQVRLPHRRPTSTTFGAGKDNTLSTTKVATLTAFPNTHLKLDIWGTEDEATKNESISNLAKEFYERKNMHKQVHDEFLRQKPRSKLRKSTLSINHPFSNLRNRQRTRNGDEEERIFVTQNMLAPYRIPSLNREILRHNSLWTPATPLGQIHMIEALQRLEAMNTSVSPSASAKRPIKAS</sequence>
<protein>
    <submittedName>
        <fullName evidence="2">Uncharacterized protein</fullName>
    </submittedName>
</protein>
<dbReference type="HOGENOM" id="CLU_977142_0_0_1"/>
<dbReference type="RefSeq" id="XP_002172876.1">
    <property type="nucleotide sequence ID" value="XM_002172840.2"/>
</dbReference>
<reference evidence="2 3" key="1">
    <citation type="journal article" date="2011" name="Science">
        <title>Comparative functional genomics of the fission yeasts.</title>
        <authorList>
            <person name="Rhind N."/>
            <person name="Chen Z."/>
            <person name="Yassour M."/>
            <person name="Thompson D.A."/>
            <person name="Haas B.J."/>
            <person name="Habib N."/>
            <person name="Wapinski I."/>
            <person name="Roy S."/>
            <person name="Lin M.F."/>
            <person name="Heiman D.I."/>
            <person name="Young S.K."/>
            <person name="Furuya K."/>
            <person name="Guo Y."/>
            <person name="Pidoux A."/>
            <person name="Chen H.M."/>
            <person name="Robbertse B."/>
            <person name="Goldberg J.M."/>
            <person name="Aoki K."/>
            <person name="Bayne E.H."/>
            <person name="Berlin A.M."/>
            <person name="Desjardins C.A."/>
            <person name="Dobbs E."/>
            <person name="Dukaj L."/>
            <person name="Fan L."/>
            <person name="FitzGerald M.G."/>
            <person name="French C."/>
            <person name="Gujja S."/>
            <person name="Hansen K."/>
            <person name="Keifenheim D."/>
            <person name="Levin J.Z."/>
            <person name="Mosher R.A."/>
            <person name="Mueller C.A."/>
            <person name="Pfiffner J."/>
            <person name="Priest M."/>
            <person name="Russ C."/>
            <person name="Smialowska A."/>
            <person name="Swoboda P."/>
            <person name="Sykes S.M."/>
            <person name="Vaughn M."/>
            <person name="Vengrova S."/>
            <person name="Yoder R."/>
            <person name="Zeng Q."/>
            <person name="Allshire R."/>
            <person name="Baulcombe D."/>
            <person name="Birren B.W."/>
            <person name="Brown W."/>
            <person name="Ekwall K."/>
            <person name="Kellis M."/>
            <person name="Leatherwood J."/>
            <person name="Levin H."/>
            <person name="Margalit H."/>
            <person name="Martienssen R."/>
            <person name="Nieduszynski C.A."/>
            <person name="Spatafora J.W."/>
            <person name="Friedman N."/>
            <person name="Dalgaard J.Z."/>
            <person name="Baumann P."/>
            <person name="Niki H."/>
            <person name="Regev A."/>
            <person name="Nusbaum C."/>
        </authorList>
    </citation>
    <scope>NUCLEOTIDE SEQUENCE [LARGE SCALE GENOMIC DNA]</scope>
    <source>
        <strain evidence="3">yFS275 / FY16936</strain>
    </source>
</reference>
<feature type="region of interest" description="Disordered" evidence="1">
    <location>
        <begin position="70"/>
        <end position="126"/>
    </location>
</feature>
<name>B6JYG5_SCHJY</name>
<feature type="compositionally biased region" description="Basic and acidic residues" evidence="1">
    <location>
        <begin position="70"/>
        <end position="81"/>
    </location>
</feature>
<feature type="compositionally biased region" description="Polar residues" evidence="1">
    <location>
        <begin position="117"/>
        <end position="126"/>
    </location>
</feature>
<evidence type="ECO:0000256" key="1">
    <source>
        <dbReference type="SAM" id="MobiDB-lite"/>
    </source>
</evidence>
<keyword evidence="3" id="KW-1185">Reference proteome</keyword>
<gene>
    <name evidence="2" type="ORF">SJAG_01627</name>
</gene>
<accession>B6JYG5</accession>